<evidence type="ECO:0000313" key="2">
    <source>
        <dbReference type="EMBL" id="AKG91484.1"/>
    </source>
</evidence>
<name>A0A0F7IEQ3_9EURY</name>
<dbReference type="InterPro" id="IPR007160">
    <property type="entry name" value="DUF362"/>
</dbReference>
<dbReference type="Proteomes" id="UP000034723">
    <property type="component" value="Chromosome"/>
</dbReference>
<evidence type="ECO:0000259" key="1">
    <source>
        <dbReference type="Pfam" id="PF04015"/>
    </source>
</evidence>
<dbReference type="KEGG" id="gah:GAH_01206"/>
<dbReference type="InParanoid" id="A0A0F7IEQ3"/>
<accession>A0A0F7IEQ3</accession>
<proteinExistence type="predicted"/>
<dbReference type="EMBL" id="CP011267">
    <property type="protein sequence ID" value="AKG91484.1"/>
    <property type="molecule type" value="Genomic_DNA"/>
</dbReference>
<evidence type="ECO:0000313" key="3">
    <source>
        <dbReference type="Proteomes" id="UP000034723"/>
    </source>
</evidence>
<keyword evidence="3" id="KW-1185">Reference proteome</keyword>
<organism evidence="2 3">
    <name type="scientific">Geoglobus ahangari</name>
    <dbReference type="NCBI Taxonomy" id="113653"/>
    <lineage>
        <taxon>Archaea</taxon>
        <taxon>Methanobacteriati</taxon>
        <taxon>Methanobacteriota</taxon>
        <taxon>Archaeoglobi</taxon>
        <taxon>Archaeoglobales</taxon>
        <taxon>Archaeoglobaceae</taxon>
        <taxon>Geoglobus</taxon>
    </lineage>
</organism>
<dbReference type="HOGENOM" id="CLU_1010481_0_0_2"/>
<dbReference type="GeneID" id="24803778"/>
<gene>
    <name evidence="2" type="ORF">GAH_01206</name>
</gene>
<dbReference type="OrthoDB" id="2837at2157"/>
<dbReference type="PATRIC" id="fig|113653.22.peg.1198"/>
<dbReference type="Pfam" id="PF04015">
    <property type="entry name" value="DUF362"/>
    <property type="match status" value="1"/>
</dbReference>
<dbReference type="RefSeq" id="WP_048095322.1">
    <property type="nucleotide sequence ID" value="NZ_CP011267.1"/>
</dbReference>
<feature type="domain" description="DUF362" evidence="1">
    <location>
        <begin position="32"/>
        <end position="219"/>
    </location>
</feature>
<dbReference type="STRING" id="113653.GAH_01206"/>
<sequence>MILLRRVESYEKVGEFVREAFELFSPKLESEVLVKPNFLQFESPESGCITHPEVVKAVIDVLRERGHEVVVAEGGFYRDSADKCFDEFGLRELAECVNINTEELVRVEVNGKALKEVEAGKNILKAMNSPFISLPKMKVHTLAVTTLGIKNNMGFLKKPAMYMHLKIHQKLVDLLHILNPALTIVDGVIGGAGSESSTTPVHHGVMVAGDNVIEVDAVSSYLMGFEPEKIGYIRKASEEFGVDLENIEVRGDDPDELRVDYSRNFLGRVLGKFSW</sequence>
<protein>
    <recommendedName>
        <fullName evidence="1">DUF362 domain-containing protein</fullName>
    </recommendedName>
</protein>
<dbReference type="AlphaFoldDB" id="A0A0F7IEQ3"/>
<reference evidence="2 3" key="1">
    <citation type="submission" date="2015-04" db="EMBL/GenBank/DDBJ databases">
        <title>The complete genome sequence of the hyperthermophilic, obligate iron-reducing archaeon Geoglobus ahangari strain 234T.</title>
        <authorList>
            <person name="Manzella M.P."/>
            <person name="Holmes D.E."/>
            <person name="Rocheleau J.M."/>
            <person name="Chung A."/>
            <person name="Reguera G."/>
            <person name="Kashefi K."/>
        </authorList>
    </citation>
    <scope>NUCLEOTIDE SEQUENCE [LARGE SCALE GENOMIC DNA]</scope>
    <source>
        <strain evidence="2 3">234</strain>
    </source>
</reference>